<proteinExistence type="predicted"/>
<dbReference type="OrthoDB" id="2972553at2759"/>
<reference evidence="1 2" key="1">
    <citation type="journal article" date="2015" name="Fungal Genet. Biol.">
        <title>Evolution of novel wood decay mechanisms in Agaricales revealed by the genome sequences of Fistulina hepatica and Cylindrobasidium torrendii.</title>
        <authorList>
            <person name="Floudas D."/>
            <person name="Held B.W."/>
            <person name="Riley R."/>
            <person name="Nagy L.G."/>
            <person name="Koehler G."/>
            <person name="Ransdell A.S."/>
            <person name="Younus H."/>
            <person name="Chow J."/>
            <person name="Chiniquy J."/>
            <person name="Lipzen A."/>
            <person name="Tritt A."/>
            <person name="Sun H."/>
            <person name="Haridas S."/>
            <person name="LaButti K."/>
            <person name="Ohm R.A."/>
            <person name="Kues U."/>
            <person name="Blanchette R.A."/>
            <person name="Grigoriev I.V."/>
            <person name="Minto R.E."/>
            <person name="Hibbett D.S."/>
        </authorList>
    </citation>
    <scope>NUCLEOTIDE SEQUENCE [LARGE SCALE GENOMIC DNA]</scope>
    <source>
        <strain evidence="1 2">FP15055 ss-10</strain>
    </source>
</reference>
<evidence type="ECO:0000313" key="2">
    <source>
        <dbReference type="Proteomes" id="UP000054007"/>
    </source>
</evidence>
<feature type="non-terminal residue" evidence="1">
    <location>
        <position position="514"/>
    </location>
</feature>
<dbReference type="AlphaFoldDB" id="A0A0D7BUY3"/>
<dbReference type="EMBL" id="KN880436">
    <property type="protein sequence ID" value="KIY73431.1"/>
    <property type="molecule type" value="Genomic_DNA"/>
</dbReference>
<evidence type="ECO:0000313" key="1">
    <source>
        <dbReference type="EMBL" id="KIY73431.1"/>
    </source>
</evidence>
<accession>A0A0D7BUY3</accession>
<name>A0A0D7BUY3_9AGAR</name>
<dbReference type="STRING" id="1314674.A0A0D7BUY3"/>
<sequence>MSQPGPTEELTLPALVGIANRQAAGIIRLRARETVAFNRAKKCHTRRMQHIANTFKRLRPIRTELLRRLAHNHNADPSGARRLPKETLLDIFALAIASSSTMYDSLDVQKNALWTLGHVCSGWRSMIVSIPEFWSNLWTDDSSSPRLEWSSGRRELWELAVSRSSPGPLDILHIGISSEGAQSSLSALVFDTKRLRSISFNVANSFSGDSLVNLVNLEFPLLTTFSLDVESTSGHYVRAPYDNYLFLNAPALENVTLRGIGQIPNLTRSPIHRLSIAEMGDTTALKRAFEIPSLEEIEVWPPWSHRGFTTITSGQNLRRLTVYGRPEFSNICCPGLRMLTIVDNFNPLSTSLPIFLENTQVDTLILEWDSGLPFLLTANPERPMETLSASLIACSERLSILSTHIHTAFASDFYASLTLDSLSTAPLLAPNLTELYLCDDSTMPAPSSFNSTEVVRMVESRPKLRQLGLCAVRSEVSVEEREVIHALKEIEVDRPELTLAVHWGYRWTNVMYNC</sequence>
<protein>
    <submittedName>
        <fullName evidence="1">Uncharacterized protein</fullName>
    </submittedName>
</protein>
<organism evidence="1 2">
    <name type="scientific">Cylindrobasidium torrendii FP15055 ss-10</name>
    <dbReference type="NCBI Taxonomy" id="1314674"/>
    <lineage>
        <taxon>Eukaryota</taxon>
        <taxon>Fungi</taxon>
        <taxon>Dikarya</taxon>
        <taxon>Basidiomycota</taxon>
        <taxon>Agaricomycotina</taxon>
        <taxon>Agaricomycetes</taxon>
        <taxon>Agaricomycetidae</taxon>
        <taxon>Agaricales</taxon>
        <taxon>Marasmiineae</taxon>
        <taxon>Physalacriaceae</taxon>
        <taxon>Cylindrobasidium</taxon>
    </lineage>
</organism>
<gene>
    <name evidence="1" type="ORF">CYLTODRAFT_439964</name>
</gene>
<dbReference type="Proteomes" id="UP000054007">
    <property type="component" value="Unassembled WGS sequence"/>
</dbReference>
<keyword evidence="2" id="KW-1185">Reference proteome</keyword>